<comment type="caution">
    <text evidence="1">The sequence shown here is derived from an EMBL/GenBank/DDBJ whole genome shotgun (WGS) entry which is preliminary data.</text>
</comment>
<proteinExistence type="predicted"/>
<dbReference type="InterPro" id="IPR014752">
    <property type="entry name" value="Arrestin-like_C"/>
</dbReference>
<reference evidence="1" key="1">
    <citation type="submission" date="2020-09" db="EMBL/GenBank/DDBJ databases">
        <title>Comparative genome analyses of four rice-infecting Rhizoctonia solani isolates reveal extensive enrichment of homogalacturonan modification genes.</title>
        <authorList>
            <person name="Lee D.-Y."/>
            <person name="Jeon J."/>
            <person name="Kim K.-T."/>
            <person name="Cheong K."/>
            <person name="Song H."/>
            <person name="Choi G."/>
            <person name="Ko J."/>
            <person name="Opiyo S.O."/>
            <person name="Zuo S."/>
            <person name="Madhav S."/>
            <person name="Lee Y.-H."/>
            <person name="Wang G.-L."/>
        </authorList>
    </citation>
    <scope>NUCLEOTIDE SEQUENCE</scope>
    <source>
        <strain evidence="1">AG1-IA WGL</strain>
    </source>
</reference>
<dbReference type="Gene3D" id="2.60.40.640">
    <property type="match status" value="1"/>
</dbReference>
<gene>
    <name evidence="1" type="ORF">RHS03_00460</name>
</gene>
<dbReference type="OrthoDB" id="3165266at2759"/>
<dbReference type="Proteomes" id="UP000602905">
    <property type="component" value="Unassembled WGS sequence"/>
</dbReference>
<accession>A0A8H7I408</accession>
<name>A0A8H7I408_9AGAM</name>
<evidence type="ECO:0000313" key="1">
    <source>
        <dbReference type="EMBL" id="KAF8713832.1"/>
    </source>
</evidence>
<sequence>MAETFASHKVMRGGPPMPLGDAVSYFSVSAATPPGATHPSGATLRIKLDNPRPDIPFVIRSSQLISGRVLIQSPKSLRIPNLSLRVYFESRTLYWNLEPKKQRDNFDQMVMMMTRSQLDTEDEMVPVTRHEVHRGIVPPSNVTLSWGAQIEAQPDQETVLPFSFIVPKKMTITEWSKHPYAPRELCRVERCPPSTLRDSRFGSVQWVVEAIMDLVPDPKSKQDYDTMLRQPTSGQVVTRIVFPFVPSLEDVSALRTEPFFGHDPAKDLYGSRRLSEEELESGKKAVMERVRARGGKWEVYSKGFPTGKSNMWSEVCTSAGATISTNSATLPIVLFIKHGGAQKSLKSLFRTAKPVPVYLHRALVILSRVTSTRGGKEIKPHVNEVTVRQQEFLFDSQTSGSSAPTGRAILYEDVEPVEVDLTLDLQSEAQYGNQQSIPTRHLTPSFRTPNFQHEFLLTILLSFAGDKTDRSPVRFTVQVLPAAGEDGNQLPPFEEVATDVLPPAFAEGGGTSN</sequence>
<organism evidence="1 2">
    <name type="scientific">Rhizoctonia solani</name>
    <dbReference type="NCBI Taxonomy" id="456999"/>
    <lineage>
        <taxon>Eukaryota</taxon>
        <taxon>Fungi</taxon>
        <taxon>Dikarya</taxon>
        <taxon>Basidiomycota</taxon>
        <taxon>Agaricomycotina</taxon>
        <taxon>Agaricomycetes</taxon>
        <taxon>Cantharellales</taxon>
        <taxon>Ceratobasidiaceae</taxon>
        <taxon>Rhizoctonia</taxon>
    </lineage>
</organism>
<feature type="non-terminal residue" evidence="1">
    <location>
        <position position="1"/>
    </location>
</feature>
<evidence type="ECO:0000313" key="2">
    <source>
        <dbReference type="Proteomes" id="UP000602905"/>
    </source>
</evidence>
<dbReference type="EMBL" id="JACYCD010000022">
    <property type="protein sequence ID" value="KAF8713832.1"/>
    <property type="molecule type" value="Genomic_DNA"/>
</dbReference>
<dbReference type="AlphaFoldDB" id="A0A8H7I408"/>
<protein>
    <submittedName>
        <fullName evidence="1">Uncharacterized protein</fullName>
    </submittedName>
</protein>